<accession>A0A1H1AUD0</accession>
<sequence length="452" mass="47911">MTRRVAAEERGRSRIVSGAVTGFAIVAVVVTAVVTGAIALFVAATVSAVPALFLTCGFLASLAVLYGGIALVARWRWPPGRRRAARRIVFGAVGGALAVMFALTVIVPGGEPETSPSSPTVPGAELLRLPSGTTLEVLRLPARGAGGDKARTGAGRPPVIVLHGGPGVPDLAANARVFAPLAERGRDVYLYAQLGTGRSTRLTDVHDYSRDRDAADLEALRRRLGLDRVVLVGHSYGGALAAHYLALHPDRVDRLVLLSPGALDPEDRSGDLVSDRLDTGTRLRLYARLLTPRALIGYGLLQVDPEAAHAFLPDAEADARNDEVVNLIRPALHCPGARLGPAVRGTGFYAMQYPQSATASPPSDPRPRLAGLRAPALIVKGSCDYLSWRSAVEYRRLLPDSRLLYYERAGHNVHQDRPSDVVAAVSAFLDGRWPGGPVHEGVSPPAGYRGPP</sequence>
<organism evidence="5 6">
    <name type="scientific">Thermostaphylospora chromogena</name>
    <dbReference type="NCBI Taxonomy" id="35622"/>
    <lineage>
        <taxon>Bacteria</taxon>
        <taxon>Bacillati</taxon>
        <taxon>Actinomycetota</taxon>
        <taxon>Actinomycetes</taxon>
        <taxon>Streptosporangiales</taxon>
        <taxon>Thermomonosporaceae</taxon>
        <taxon>Thermostaphylospora</taxon>
    </lineage>
</organism>
<dbReference type="InterPro" id="IPR029058">
    <property type="entry name" value="AB_hydrolase_fold"/>
</dbReference>
<evidence type="ECO:0000259" key="4">
    <source>
        <dbReference type="Pfam" id="PF00561"/>
    </source>
</evidence>
<proteinExistence type="inferred from homology"/>
<feature type="domain" description="AB hydrolase-1" evidence="4">
    <location>
        <begin position="157"/>
        <end position="417"/>
    </location>
</feature>
<evidence type="ECO:0000313" key="5">
    <source>
        <dbReference type="EMBL" id="SDQ43273.1"/>
    </source>
</evidence>
<feature type="transmembrane region" description="Helical" evidence="3">
    <location>
        <begin position="52"/>
        <end position="75"/>
    </location>
</feature>
<evidence type="ECO:0000256" key="1">
    <source>
        <dbReference type="ARBA" id="ARBA00010088"/>
    </source>
</evidence>
<dbReference type="GO" id="GO:0016020">
    <property type="term" value="C:membrane"/>
    <property type="evidence" value="ECO:0007669"/>
    <property type="project" value="TreeGrafter"/>
</dbReference>
<dbReference type="PANTHER" id="PTHR43798">
    <property type="entry name" value="MONOACYLGLYCEROL LIPASE"/>
    <property type="match status" value="1"/>
</dbReference>
<comment type="similarity">
    <text evidence="1">Belongs to the peptidase S33 family.</text>
</comment>
<evidence type="ECO:0000256" key="3">
    <source>
        <dbReference type="SAM" id="Phobius"/>
    </source>
</evidence>
<reference evidence="5 6" key="1">
    <citation type="submission" date="2016-10" db="EMBL/GenBank/DDBJ databases">
        <authorList>
            <person name="de Groot N.N."/>
        </authorList>
    </citation>
    <scope>NUCLEOTIDE SEQUENCE [LARGE SCALE GENOMIC DNA]</scope>
    <source>
        <strain evidence="5 6">DSM 43794</strain>
    </source>
</reference>
<dbReference type="Proteomes" id="UP000217103">
    <property type="component" value="Unassembled WGS sequence"/>
</dbReference>
<keyword evidence="2 5" id="KW-0378">Hydrolase</keyword>
<dbReference type="AlphaFoldDB" id="A0A1H1AUD0"/>
<keyword evidence="6" id="KW-1185">Reference proteome</keyword>
<dbReference type="GO" id="GO:0004177">
    <property type="term" value="F:aminopeptidase activity"/>
    <property type="evidence" value="ECO:0007669"/>
    <property type="project" value="UniProtKB-EC"/>
</dbReference>
<name>A0A1H1AUD0_9ACTN</name>
<dbReference type="Pfam" id="PF00561">
    <property type="entry name" value="Abhydrolase_1"/>
    <property type="match status" value="1"/>
</dbReference>
<protein>
    <submittedName>
        <fullName evidence="5">Alpha/beta hydrolase fold</fullName>
    </submittedName>
</protein>
<keyword evidence="3" id="KW-1133">Transmembrane helix</keyword>
<dbReference type="Gene3D" id="3.40.50.1820">
    <property type="entry name" value="alpha/beta hydrolase"/>
    <property type="match status" value="1"/>
</dbReference>
<evidence type="ECO:0000256" key="2">
    <source>
        <dbReference type="ARBA" id="ARBA00022801"/>
    </source>
</evidence>
<evidence type="ECO:0000313" key="6">
    <source>
        <dbReference type="Proteomes" id="UP000217103"/>
    </source>
</evidence>
<dbReference type="PANTHER" id="PTHR43798:SF33">
    <property type="entry name" value="HYDROLASE, PUTATIVE (AFU_ORTHOLOGUE AFUA_2G14860)-RELATED"/>
    <property type="match status" value="1"/>
</dbReference>
<keyword evidence="3" id="KW-0812">Transmembrane</keyword>
<keyword evidence="3" id="KW-0472">Membrane</keyword>
<dbReference type="GO" id="GO:0006508">
    <property type="term" value="P:proteolysis"/>
    <property type="evidence" value="ECO:0007669"/>
    <property type="project" value="InterPro"/>
</dbReference>
<dbReference type="InterPro" id="IPR000073">
    <property type="entry name" value="AB_hydrolase_1"/>
</dbReference>
<dbReference type="PRINTS" id="PR00111">
    <property type="entry name" value="ABHYDROLASE"/>
</dbReference>
<dbReference type="InterPro" id="IPR002410">
    <property type="entry name" value="Peptidase_S33"/>
</dbReference>
<dbReference type="SUPFAM" id="SSF53474">
    <property type="entry name" value="alpha/beta-Hydrolases"/>
    <property type="match status" value="1"/>
</dbReference>
<dbReference type="STRING" id="35622.SAMN04489764_0657"/>
<dbReference type="InterPro" id="IPR050266">
    <property type="entry name" value="AB_hydrolase_sf"/>
</dbReference>
<gene>
    <name evidence="5" type="ORF">SAMN04489764_0657</name>
</gene>
<feature type="transmembrane region" description="Helical" evidence="3">
    <location>
        <begin position="20"/>
        <end position="46"/>
    </location>
</feature>
<dbReference type="EMBL" id="FNKK01000002">
    <property type="protein sequence ID" value="SDQ43273.1"/>
    <property type="molecule type" value="Genomic_DNA"/>
</dbReference>
<feature type="transmembrane region" description="Helical" evidence="3">
    <location>
        <begin position="87"/>
        <end position="107"/>
    </location>
</feature>
<dbReference type="PRINTS" id="PR00793">
    <property type="entry name" value="PROAMNOPTASE"/>
</dbReference>